<comment type="caution">
    <text evidence="2">The sequence shown here is derived from an EMBL/GenBank/DDBJ whole genome shotgun (WGS) entry which is preliminary data.</text>
</comment>
<accession>A0ABQ4G7H5</accession>
<dbReference type="SUPFAM" id="SSF47473">
    <property type="entry name" value="EF-hand"/>
    <property type="match status" value="1"/>
</dbReference>
<dbReference type="PROSITE" id="PS50222">
    <property type="entry name" value="EF_HAND_2"/>
    <property type="match status" value="1"/>
</dbReference>
<evidence type="ECO:0000313" key="2">
    <source>
        <dbReference type="EMBL" id="GIH43000.1"/>
    </source>
</evidence>
<gene>
    <name evidence="2" type="ORF">Mco01_60000</name>
</gene>
<protein>
    <recommendedName>
        <fullName evidence="1">EF-hand domain-containing protein</fullName>
    </recommendedName>
</protein>
<dbReference type="RefSeq" id="WP_204060160.1">
    <property type="nucleotide sequence ID" value="NZ_BAAAGP010000006.1"/>
</dbReference>
<dbReference type="InterPro" id="IPR011992">
    <property type="entry name" value="EF-hand-dom_pair"/>
</dbReference>
<evidence type="ECO:0000313" key="3">
    <source>
        <dbReference type="Proteomes" id="UP000603904"/>
    </source>
</evidence>
<sequence>MSDELTQERLADLRRQFASLDDDGDGYITEDELLAHFPGLPAEAIAELDRVADVDADGRFSLEEFIRLSGRA</sequence>
<keyword evidence="3" id="KW-1185">Reference proteome</keyword>
<evidence type="ECO:0000259" key="1">
    <source>
        <dbReference type="PROSITE" id="PS50222"/>
    </source>
</evidence>
<dbReference type="InterPro" id="IPR018247">
    <property type="entry name" value="EF_Hand_1_Ca_BS"/>
</dbReference>
<feature type="domain" description="EF-hand" evidence="1">
    <location>
        <begin position="8"/>
        <end position="43"/>
    </location>
</feature>
<dbReference type="SMART" id="SM00054">
    <property type="entry name" value="EFh"/>
    <property type="match status" value="2"/>
</dbReference>
<reference evidence="2 3" key="1">
    <citation type="submission" date="2021-01" db="EMBL/GenBank/DDBJ databases">
        <title>Whole genome shotgun sequence of Microbispora corallina NBRC 16416.</title>
        <authorList>
            <person name="Komaki H."/>
            <person name="Tamura T."/>
        </authorList>
    </citation>
    <scope>NUCLEOTIDE SEQUENCE [LARGE SCALE GENOMIC DNA]</scope>
    <source>
        <strain evidence="2 3">NBRC 16416</strain>
    </source>
</reference>
<dbReference type="CDD" id="cd00051">
    <property type="entry name" value="EFh"/>
    <property type="match status" value="1"/>
</dbReference>
<dbReference type="InterPro" id="IPR002048">
    <property type="entry name" value="EF_hand_dom"/>
</dbReference>
<proteinExistence type="predicted"/>
<dbReference type="Proteomes" id="UP000603904">
    <property type="component" value="Unassembled WGS sequence"/>
</dbReference>
<name>A0ABQ4G7H5_9ACTN</name>
<dbReference type="Gene3D" id="1.10.238.10">
    <property type="entry name" value="EF-hand"/>
    <property type="match status" value="1"/>
</dbReference>
<dbReference type="Pfam" id="PF13499">
    <property type="entry name" value="EF-hand_7"/>
    <property type="match status" value="1"/>
</dbReference>
<dbReference type="PROSITE" id="PS00018">
    <property type="entry name" value="EF_HAND_1"/>
    <property type="match status" value="1"/>
</dbReference>
<dbReference type="EMBL" id="BOOC01000034">
    <property type="protein sequence ID" value="GIH43000.1"/>
    <property type="molecule type" value="Genomic_DNA"/>
</dbReference>
<organism evidence="2 3">
    <name type="scientific">Microbispora corallina</name>
    <dbReference type="NCBI Taxonomy" id="83302"/>
    <lineage>
        <taxon>Bacteria</taxon>
        <taxon>Bacillati</taxon>
        <taxon>Actinomycetota</taxon>
        <taxon>Actinomycetes</taxon>
        <taxon>Streptosporangiales</taxon>
        <taxon>Streptosporangiaceae</taxon>
        <taxon>Microbispora</taxon>
    </lineage>
</organism>